<keyword evidence="3 5" id="KW-1133">Transmembrane helix</keyword>
<feature type="transmembrane region" description="Helical" evidence="5">
    <location>
        <begin position="201"/>
        <end position="225"/>
    </location>
</feature>
<feature type="transmembrane region" description="Helical" evidence="5">
    <location>
        <begin position="261"/>
        <end position="282"/>
    </location>
</feature>
<evidence type="ECO:0000256" key="3">
    <source>
        <dbReference type="ARBA" id="ARBA00022989"/>
    </source>
</evidence>
<dbReference type="AlphaFoldDB" id="A0A833H2L4"/>
<keyword evidence="4 5" id="KW-0472">Membrane</keyword>
<dbReference type="PANTHER" id="PTHR10361:SF24">
    <property type="entry name" value="P3 PROTEIN"/>
    <property type="match status" value="1"/>
</dbReference>
<feature type="transmembrane region" description="Helical" evidence="5">
    <location>
        <begin position="100"/>
        <end position="127"/>
    </location>
</feature>
<sequence length="297" mass="31956">MEQSFITTILLPVSLGIIMLGLGLTLTPDDFRRVFKYPRAVFIGLLVQLIALPLLCLLLVKVLRTDPVIAVGFMVLAASPGGTTASLYSHLFKGDVALNITLTAVNSVVSLFTMPLVVNLALMIFLGDGKTLPLQHAKVMQVFAIVLTPMTIGMIIRHRFPEASKRLYRPVKIASAFFLVLIIAGAIAQESQNFVKFFREVGATALLFNLTSMAVGYMIPLITGLNKGEAIAISMEIGIHNAAFAITIAASPMLLNNGMMAVPPAVYGLIMMFTAAGFGFLVSRKHGKEDENAKTSA</sequence>
<comment type="subcellular location">
    <subcellularLocation>
        <location evidence="1">Membrane</location>
        <topology evidence="1">Multi-pass membrane protein</topology>
    </subcellularLocation>
</comment>
<dbReference type="Gene3D" id="1.20.1530.20">
    <property type="match status" value="1"/>
</dbReference>
<evidence type="ECO:0000313" key="6">
    <source>
        <dbReference type="EMBL" id="KAB2933364.1"/>
    </source>
</evidence>
<feature type="transmembrane region" description="Helical" evidence="5">
    <location>
        <begin position="237"/>
        <end position="255"/>
    </location>
</feature>
<name>A0A833H2L4_9LEPT</name>
<dbReference type="InterPro" id="IPR004710">
    <property type="entry name" value="Bilac:Na_transpt"/>
</dbReference>
<feature type="transmembrane region" description="Helical" evidence="5">
    <location>
        <begin position="170"/>
        <end position="189"/>
    </location>
</feature>
<dbReference type="PANTHER" id="PTHR10361">
    <property type="entry name" value="SODIUM-BILE ACID COTRANSPORTER"/>
    <property type="match status" value="1"/>
</dbReference>
<accession>A0A833H2L4</accession>
<dbReference type="InterPro" id="IPR038770">
    <property type="entry name" value="Na+/solute_symporter_sf"/>
</dbReference>
<dbReference type="EMBL" id="WBUI01000006">
    <property type="protein sequence ID" value="KAB2933364.1"/>
    <property type="molecule type" value="Genomic_DNA"/>
</dbReference>
<evidence type="ECO:0000256" key="5">
    <source>
        <dbReference type="SAM" id="Phobius"/>
    </source>
</evidence>
<dbReference type="InterPro" id="IPR002657">
    <property type="entry name" value="BilAc:Na_symport/Acr3"/>
</dbReference>
<reference evidence="6 7" key="1">
    <citation type="submission" date="2019-10" db="EMBL/GenBank/DDBJ databases">
        <title>Extracellular Electron Transfer in a Candidatus Methanoperedens spp. Enrichment Culture.</title>
        <authorList>
            <person name="Berger S."/>
            <person name="Rangel Shaw D."/>
            <person name="Berben T."/>
            <person name="In 'T Zandt M."/>
            <person name="Frank J."/>
            <person name="Reimann J."/>
            <person name="Jetten M.S.M."/>
            <person name="Welte C.U."/>
        </authorList>
    </citation>
    <scope>NUCLEOTIDE SEQUENCE [LARGE SCALE GENOMIC DNA]</scope>
    <source>
        <strain evidence="6">SB12</strain>
    </source>
</reference>
<protein>
    <submittedName>
        <fullName evidence="6">Bile acid:sodium symporter family protein</fullName>
    </submittedName>
</protein>
<feature type="transmembrane region" description="Helical" evidence="5">
    <location>
        <begin position="68"/>
        <end position="88"/>
    </location>
</feature>
<evidence type="ECO:0000313" key="7">
    <source>
        <dbReference type="Proteomes" id="UP000460298"/>
    </source>
</evidence>
<feature type="transmembrane region" description="Helical" evidence="5">
    <location>
        <begin position="139"/>
        <end position="158"/>
    </location>
</feature>
<gene>
    <name evidence="6" type="ORF">F9K24_08420</name>
</gene>
<feature type="transmembrane region" description="Helical" evidence="5">
    <location>
        <begin position="40"/>
        <end position="62"/>
    </location>
</feature>
<proteinExistence type="predicted"/>
<dbReference type="GO" id="GO:0016020">
    <property type="term" value="C:membrane"/>
    <property type="evidence" value="ECO:0007669"/>
    <property type="project" value="UniProtKB-SubCell"/>
</dbReference>
<keyword evidence="2 5" id="KW-0812">Transmembrane</keyword>
<organism evidence="6 7">
    <name type="scientific">Leptonema illini</name>
    <dbReference type="NCBI Taxonomy" id="183"/>
    <lineage>
        <taxon>Bacteria</taxon>
        <taxon>Pseudomonadati</taxon>
        <taxon>Spirochaetota</taxon>
        <taxon>Spirochaetia</taxon>
        <taxon>Leptospirales</taxon>
        <taxon>Leptospiraceae</taxon>
        <taxon>Leptonema</taxon>
    </lineage>
</organism>
<dbReference type="Pfam" id="PF01758">
    <property type="entry name" value="SBF"/>
    <property type="match status" value="1"/>
</dbReference>
<evidence type="ECO:0000256" key="4">
    <source>
        <dbReference type="ARBA" id="ARBA00023136"/>
    </source>
</evidence>
<dbReference type="Proteomes" id="UP000460298">
    <property type="component" value="Unassembled WGS sequence"/>
</dbReference>
<evidence type="ECO:0000256" key="1">
    <source>
        <dbReference type="ARBA" id="ARBA00004141"/>
    </source>
</evidence>
<feature type="transmembrane region" description="Helical" evidence="5">
    <location>
        <begin position="6"/>
        <end position="28"/>
    </location>
</feature>
<evidence type="ECO:0000256" key="2">
    <source>
        <dbReference type="ARBA" id="ARBA00022692"/>
    </source>
</evidence>
<comment type="caution">
    <text evidence="6">The sequence shown here is derived from an EMBL/GenBank/DDBJ whole genome shotgun (WGS) entry which is preliminary data.</text>
</comment>